<dbReference type="InterPro" id="IPR002207">
    <property type="entry name" value="Peroxidase_I"/>
</dbReference>
<name>A0AAD7ED03_9AGAR</name>
<proteinExistence type="inferred from homology"/>
<evidence type="ECO:0000259" key="9">
    <source>
        <dbReference type="Pfam" id="PF00141"/>
    </source>
</evidence>
<dbReference type="InterPro" id="IPR044831">
    <property type="entry name" value="Ccp1-like"/>
</dbReference>
<dbReference type="GO" id="GO:0000302">
    <property type="term" value="P:response to reactive oxygen species"/>
    <property type="evidence" value="ECO:0007669"/>
    <property type="project" value="TreeGrafter"/>
</dbReference>
<accession>A0AAD7ED03</accession>
<comment type="function">
    <text evidence="1">Destroys radicals which are normally produced within the cells and which are toxic to biological systems.</text>
</comment>
<keyword evidence="4" id="KW-0349">Heme</keyword>
<evidence type="ECO:0000256" key="3">
    <source>
        <dbReference type="ARBA" id="ARBA00022559"/>
    </source>
</evidence>
<comment type="similarity">
    <text evidence="2">Belongs to the peroxidase family. Cytochrome c peroxidase subfamily.</text>
</comment>
<dbReference type="PRINTS" id="PR00458">
    <property type="entry name" value="PEROXIDASE"/>
</dbReference>
<dbReference type="AlphaFoldDB" id="A0AAD7ED03"/>
<evidence type="ECO:0000256" key="8">
    <source>
        <dbReference type="RuleBase" id="RU363051"/>
    </source>
</evidence>
<evidence type="ECO:0000256" key="7">
    <source>
        <dbReference type="ARBA" id="ARBA00023004"/>
    </source>
</evidence>
<dbReference type="SUPFAM" id="SSF48113">
    <property type="entry name" value="Heme-dependent peroxidases"/>
    <property type="match status" value="1"/>
</dbReference>
<dbReference type="InterPro" id="IPR010255">
    <property type="entry name" value="Haem_peroxidase_sf"/>
</dbReference>
<dbReference type="EC" id="1.11.1.-" evidence="8"/>
<reference evidence="10" key="1">
    <citation type="submission" date="2023-03" db="EMBL/GenBank/DDBJ databases">
        <title>Massive genome expansion in bonnet fungi (Mycena s.s.) driven by repeated elements and novel gene families across ecological guilds.</title>
        <authorList>
            <consortium name="Lawrence Berkeley National Laboratory"/>
            <person name="Harder C.B."/>
            <person name="Miyauchi S."/>
            <person name="Viragh M."/>
            <person name="Kuo A."/>
            <person name="Thoen E."/>
            <person name="Andreopoulos B."/>
            <person name="Lu D."/>
            <person name="Skrede I."/>
            <person name="Drula E."/>
            <person name="Henrissat B."/>
            <person name="Morin E."/>
            <person name="Kohler A."/>
            <person name="Barry K."/>
            <person name="LaButti K."/>
            <person name="Morin E."/>
            <person name="Salamov A."/>
            <person name="Lipzen A."/>
            <person name="Mereny Z."/>
            <person name="Hegedus B."/>
            <person name="Baldrian P."/>
            <person name="Stursova M."/>
            <person name="Weitz H."/>
            <person name="Taylor A."/>
            <person name="Grigoriev I.V."/>
            <person name="Nagy L.G."/>
            <person name="Martin F."/>
            <person name="Kauserud H."/>
        </authorList>
    </citation>
    <scope>NUCLEOTIDE SEQUENCE</scope>
    <source>
        <strain evidence="10">CBHHK002</strain>
    </source>
</reference>
<dbReference type="EMBL" id="JARIHO010000068">
    <property type="protein sequence ID" value="KAJ7314241.1"/>
    <property type="molecule type" value="Genomic_DNA"/>
</dbReference>
<dbReference type="GO" id="GO:0046872">
    <property type="term" value="F:metal ion binding"/>
    <property type="evidence" value="ECO:0007669"/>
    <property type="project" value="UniProtKB-UniRule"/>
</dbReference>
<dbReference type="PRINTS" id="PR00459">
    <property type="entry name" value="ASPEROXIDASE"/>
</dbReference>
<gene>
    <name evidence="10" type="ORF">DFH08DRAFT_972984</name>
</gene>
<evidence type="ECO:0000256" key="1">
    <source>
        <dbReference type="ARBA" id="ARBA00003917"/>
    </source>
</evidence>
<evidence type="ECO:0000256" key="2">
    <source>
        <dbReference type="ARBA" id="ARBA00005997"/>
    </source>
</evidence>
<dbReference type="GO" id="GO:0042744">
    <property type="term" value="P:hydrogen peroxide catabolic process"/>
    <property type="evidence" value="ECO:0007669"/>
    <property type="project" value="TreeGrafter"/>
</dbReference>
<dbReference type="PANTHER" id="PTHR31356">
    <property type="entry name" value="THYLAKOID LUMENAL 29 KDA PROTEIN, CHLOROPLASTIC-RELATED"/>
    <property type="match status" value="1"/>
</dbReference>
<dbReference type="PANTHER" id="PTHR31356:SF53">
    <property type="entry name" value="HEME PEROXIDASE"/>
    <property type="match status" value="1"/>
</dbReference>
<protein>
    <recommendedName>
        <fullName evidence="8">Peroxidase</fullName>
        <ecNumber evidence="8">1.11.1.-</ecNumber>
    </recommendedName>
</protein>
<comment type="caution">
    <text evidence="10">The sequence shown here is derived from an EMBL/GenBank/DDBJ whole genome shotgun (WGS) entry which is preliminary data.</text>
</comment>
<feature type="domain" description="Plant heme peroxidase family profile" evidence="9">
    <location>
        <begin position="50"/>
        <end position="150"/>
    </location>
</feature>
<keyword evidence="11" id="KW-1185">Reference proteome</keyword>
<evidence type="ECO:0000256" key="5">
    <source>
        <dbReference type="ARBA" id="ARBA00022723"/>
    </source>
</evidence>
<dbReference type="InterPro" id="IPR002016">
    <property type="entry name" value="Haem_peroxidase"/>
</dbReference>
<keyword evidence="7" id="KW-0408">Iron</keyword>
<dbReference type="GO" id="GO:0004601">
    <property type="term" value="F:peroxidase activity"/>
    <property type="evidence" value="ECO:0007669"/>
    <property type="project" value="UniProtKB-KW"/>
</dbReference>
<keyword evidence="3 8" id="KW-0575">Peroxidase</keyword>
<dbReference type="GO" id="GO:0020037">
    <property type="term" value="F:heme binding"/>
    <property type="evidence" value="ECO:0007669"/>
    <property type="project" value="UniProtKB-UniRule"/>
</dbReference>
<evidence type="ECO:0000313" key="10">
    <source>
        <dbReference type="EMBL" id="KAJ7314241.1"/>
    </source>
</evidence>
<evidence type="ECO:0000313" key="11">
    <source>
        <dbReference type="Proteomes" id="UP001218218"/>
    </source>
</evidence>
<keyword evidence="6 8" id="KW-0560">Oxidoreductase</keyword>
<dbReference type="GO" id="GO:0034599">
    <property type="term" value="P:cellular response to oxidative stress"/>
    <property type="evidence" value="ECO:0007669"/>
    <property type="project" value="InterPro"/>
</dbReference>
<organism evidence="10 11">
    <name type="scientific">Mycena albidolilacea</name>
    <dbReference type="NCBI Taxonomy" id="1033008"/>
    <lineage>
        <taxon>Eukaryota</taxon>
        <taxon>Fungi</taxon>
        <taxon>Dikarya</taxon>
        <taxon>Basidiomycota</taxon>
        <taxon>Agaricomycotina</taxon>
        <taxon>Agaricomycetes</taxon>
        <taxon>Agaricomycetidae</taxon>
        <taxon>Agaricales</taxon>
        <taxon>Marasmiineae</taxon>
        <taxon>Mycenaceae</taxon>
        <taxon>Mycena</taxon>
    </lineage>
</organism>
<dbReference type="Proteomes" id="UP001218218">
    <property type="component" value="Unassembled WGS sequence"/>
</dbReference>
<dbReference type="Pfam" id="PF00141">
    <property type="entry name" value="peroxidase"/>
    <property type="match status" value="1"/>
</dbReference>
<keyword evidence="5" id="KW-0479">Metal-binding</keyword>
<sequence length="217" mass="22943">MAPAPTLSPETALLDALEAARFDQFGINAASTFAGFIQPCDRFFGSDTGRSDAADWMRTAYHDMATYNSADGTGGLDASIRFAEEQARAENAGDAFSNTMQIISSQVGRYISIADSIALAVIVATDNCGGPEIAFRGGRIDAGDPNAPGVHANRIIASLPVGAHSFGGVQHDPFPNIVNERNDTRNTESVAHFDSTFVTFDNNIAESAPPSSLRHFG</sequence>
<evidence type="ECO:0000256" key="4">
    <source>
        <dbReference type="ARBA" id="ARBA00022617"/>
    </source>
</evidence>
<evidence type="ECO:0000256" key="6">
    <source>
        <dbReference type="ARBA" id="ARBA00023002"/>
    </source>
</evidence>
<dbReference type="Gene3D" id="1.10.520.10">
    <property type="match status" value="1"/>
</dbReference>